<feature type="chain" id="PRO_5026927324" evidence="8">
    <location>
        <begin position="18"/>
        <end position="539"/>
    </location>
</feature>
<dbReference type="Pfam" id="PF07519">
    <property type="entry name" value="Tannase"/>
    <property type="match status" value="1"/>
</dbReference>
<evidence type="ECO:0000256" key="1">
    <source>
        <dbReference type="ARBA" id="ARBA00006249"/>
    </source>
</evidence>
<evidence type="ECO:0000313" key="10">
    <source>
        <dbReference type="Proteomes" id="UP000472676"/>
    </source>
</evidence>
<reference evidence="9 10" key="1">
    <citation type="journal article" date="2014" name="Int. J. Syst. Evol. Microbiol.">
        <title>Solimonas terrae sp. nov., isolated from soil.</title>
        <authorList>
            <person name="Kim S.J."/>
            <person name="Moon J.Y."/>
            <person name="Weon H.Y."/>
            <person name="Ahn J.H."/>
            <person name="Chen W.M."/>
            <person name="Kwon S.W."/>
        </authorList>
    </citation>
    <scope>NUCLEOTIDE SEQUENCE [LARGE SCALE GENOMIC DNA]</scope>
    <source>
        <strain evidence="9 10">KIS83-12</strain>
    </source>
</reference>
<protein>
    <submittedName>
        <fullName evidence="9">Tannase/feruloyl esterase family alpha/beta hydrolase</fullName>
    </submittedName>
</protein>
<accession>A0A6M2BPV8</accession>
<keyword evidence="2" id="KW-0719">Serine esterase</keyword>
<sequence length="539" mass="58383">MRRLLCLPLLAAMPWFAACSSAETASCGKLASVPIDHGEIVAAERVRGGFHFNWRTALIGIPGFRLPASCRVELRLHPSPESDIHVRVWLPEAQRWNGRFQGIGNGGFAGSIDTMSMTVALGAGYAVAATDTGHEGKDTDGSWALHRPDLIEDFGYRAIHETADVGQRLVAAYYGRDAQHRYFSSGSNGGREALMEAQRFPDDYDGILAGCPAADGTALLATHAWIQQTQLKDPAAWIPPAKLHAIAAAMLAACDTLDGVKDGLIEDPRRCDFKPESMQCKGKDGDDCLTAAQVHSLEAIQSGPGQVGDRLLPGFEPGGENSDLYKQWITGSRPRTSTGYIYSLEFNRYLIRQDPGWRLEQFDVARDLAFADHGIMGQVYNATSPDLARFAAHGGKLILYHGWNDPALPPQKTIQYYQSVQARLGTDAVQGFVRLYMVPGMEHCFGGPGPNSLGQVPGGGDDRPGSDVNAALHRWVEQGVAPGAIIAAKYPGDLKPLLAPSRSKPEMTRPLCPYPQFAKWSGHGSPDDAGNFHCELPQN</sequence>
<dbReference type="GO" id="GO:0052689">
    <property type="term" value="F:carboxylic ester hydrolase activity"/>
    <property type="evidence" value="ECO:0007669"/>
    <property type="project" value="UniProtKB-KW"/>
</dbReference>
<dbReference type="PROSITE" id="PS51257">
    <property type="entry name" value="PROKAR_LIPOPROTEIN"/>
    <property type="match status" value="1"/>
</dbReference>
<dbReference type="InterPro" id="IPR011118">
    <property type="entry name" value="Tannase/feruloyl_esterase"/>
</dbReference>
<dbReference type="InterPro" id="IPR029058">
    <property type="entry name" value="AB_hydrolase_fold"/>
</dbReference>
<dbReference type="PANTHER" id="PTHR33938:SF15">
    <property type="entry name" value="FERULOYL ESTERASE B-RELATED"/>
    <property type="match status" value="1"/>
</dbReference>
<dbReference type="PANTHER" id="PTHR33938">
    <property type="entry name" value="FERULOYL ESTERASE B-RELATED"/>
    <property type="match status" value="1"/>
</dbReference>
<keyword evidence="4 8" id="KW-0732">Signal</keyword>
<evidence type="ECO:0000256" key="6">
    <source>
        <dbReference type="ARBA" id="ARBA00022837"/>
    </source>
</evidence>
<dbReference type="EMBL" id="JAAMOW010000002">
    <property type="protein sequence ID" value="NGY04107.1"/>
    <property type="molecule type" value="Genomic_DNA"/>
</dbReference>
<evidence type="ECO:0000256" key="7">
    <source>
        <dbReference type="ARBA" id="ARBA00023157"/>
    </source>
</evidence>
<name>A0A6M2BPV8_9GAMM</name>
<evidence type="ECO:0000256" key="8">
    <source>
        <dbReference type="SAM" id="SignalP"/>
    </source>
</evidence>
<dbReference type="RefSeq" id="WP_166252706.1">
    <property type="nucleotide sequence ID" value="NZ_JAAMOW010000002.1"/>
</dbReference>
<comment type="caution">
    <text evidence="9">The sequence shown here is derived from an EMBL/GenBank/DDBJ whole genome shotgun (WGS) entry which is preliminary data.</text>
</comment>
<evidence type="ECO:0000256" key="4">
    <source>
        <dbReference type="ARBA" id="ARBA00022729"/>
    </source>
</evidence>
<keyword evidence="3" id="KW-0479">Metal-binding</keyword>
<keyword evidence="10" id="KW-1185">Reference proteome</keyword>
<organism evidence="9 10">
    <name type="scientific">Solimonas terrae</name>
    <dbReference type="NCBI Taxonomy" id="1396819"/>
    <lineage>
        <taxon>Bacteria</taxon>
        <taxon>Pseudomonadati</taxon>
        <taxon>Pseudomonadota</taxon>
        <taxon>Gammaproteobacteria</taxon>
        <taxon>Nevskiales</taxon>
        <taxon>Nevskiaceae</taxon>
        <taxon>Solimonas</taxon>
    </lineage>
</organism>
<keyword evidence="5 9" id="KW-0378">Hydrolase</keyword>
<dbReference type="Gene3D" id="3.40.50.1820">
    <property type="entry name" value="alpha/beta hydrolase"/>
    <property type="match status" value="1"/>
</dbReference>
<dbReference type="AlphaFoldDB" id="A0A6M2BPV8"/>
<dbReference type="SUPFAM" id="SSF53474">
    <property type="entry name" value="alpha/beta-Hydrolases"/>
    <property type="match status" value="1"/>
</dbReference>
<dbReference type="Proteomes" id="UP000472676">
    <property type="component" value="Unassembled WGS sequence"/>
</dbReference>
<comment type="similarity">
    <text evidence="1">Belongs to the tannase family.</text>
</comment>
<proteinExistence type="inferred from homology"/>
<evidence type="ECO:0000256" key="2">
    <source>
        <dbReference type="ARBA" id="ARBA00022487"/>
    </source>
</evidence>
<keyword evidence="6" id="KW-0106">Calcium</keyword>
<evidence type="ECO:0000256" key="3">
    <source>
        <dbReference type="ARBA" id="ARBA00022723"/>
    </source>
</evidence>
<feature type="signal peptide" evidence="8">
    <location>
        <begin position="1"/>
        <end position="17"/>
    </location>
</feature>
<evidence type="ECO:0000256" key="5">
    <source>
        <dbReference type="ARBA" id="ARBA00022801"/>
    </source>
</evidence>
<dbReference type="GO" id="GO:0046872">
    <property type="term" value="F:metal ion binding"/>
    <property type="evidence" value="ECO:0007669"/>
    <property type="project" value="UniProtKB-KW"/>
</dbReference>
<gene>
    <name evidence="9" type="ORF">G7Y85_04965</name>
</gene>
<evidence type="ECO:0000313" key="9">
    <source>
        <dbReference type="EMBL" id="NGY04107.1"/>
    </source>
</evidence>
<keyword evidence="7" id="KW-1015">Disulfide bond</keyword>